<protein>
    <submittedName>
        <fullName evidence="3">Uncharacterized protein</fullName>
    </submittedName>
</protein>
<sequence>MDSQQVDQDTSIPLSSQTLSYPTVEVNDTIASIASDSINMRSSSPEASNLEESSYEVLGDSAFLTDDDGATTESLASIDGHTPEDTLSIADTDFSDSRAAEDTEEESEDEDQLSFLPHDSLTNQTPTDSAMTMRAAVLQSTSSIKFDEPNKVRRAQEVVVRHTIRTVDRLSTSSPEAPTRLNLVVKQTLSDKMLVLDKPFRILFVGGQFTHWARQDILAKIASALATGASQSKAPEPQRDRSSRFSVFPIPFSAKGATSPEVELIDSSGIELIVDDCTGIVPGDPVGLDATRFDLIINGQARSIYPVGRNVKEKKTEVLDKGQVPDLAVFGYIPPELLPEDLTDRHDESWYPTVRKILKDIQVPTLDVTLSDSMDDIFHIQNYSHDPRALHMSVETGAGYEPHEKLEEFPVSLPVLLGIDAGQLNRHLACLTGLTDEKMKHISSWDSKERIKSAEKYMNKKLTAALNSISPQYWRILAVFLLFALSLMVRSAVLSRTASVAIVESQKVHTVVTSSTVLSSSISPTTQTVPPPLPFSSLTVTKSGNAETKSLSKSFEKSLGHPNSKHFEPPQNNSNEFEVLLVGDQYVILTPPKRFAKLKKAPTIHARALRDGAEIPSSIKLVESVYLVELPPEESYGTVTLNIWTASKPLLNQTFEIDLGFSWLKMSSWNHAAFRLVETLSDASNQISAKLQGLADHAGGDTRHVYKYAAKLSKKMQKGVQAQLEEMSQDISEMMSDIEQVKKELYEEYRKAREEFAAGARDARMHISRSTSKVLDGIVKNTPSLRKSTKLKKAKRNADSLARKIGISKKMQPEAKKCGVRDPKTRKSSCPGNSRGHK</sequence>
<feature type="region of interest" description="Disordered" evidence="2">
    <location>
        <begin position="792"/>
        <end position="838"/>
    </location>
</feature>
<dbReference type="Proteomes" id="UP000799429">
    <property type="component" value="Unassembled WGS sequence"/>
</dbReference>
<feature type="coiled-coil region" evidence="1">
    <location>
        <begin position="724"/>
        <end position="755"/>
    </location>
</feature>
<gene>
    <name evidence="3" type="ORF">M501DRAFT_993141</name>
</gene>
<feature type="compositionally biased region" description="Basic and acidic residues" evidence="2">
    <location>
        <begin position="811"/>
        <end position="825"/>
    </location>
</feature>
<accession>A0A9P4SAJ4</accession>
<feature type="compositionally biased region" description="Polar residues" evidence="2">
    <location>
        <begin position="29"/>
        <end position="52"/>
    </location>
</feature>
<organism evidence="3 4">
    <name type="scientific">Patellaria atrata CBS 101060</name>
    <dbReference type="NCBI Taxonomy" id="1346257"/>
    <lineage>
        <taxon>Eukaryota</taxon>
        <taxon>Fungi</taxon>
        <taxon>Dikarya</taxon>
        <taxon>Ascomycota</taxon>
        <taxon>Pezizomycotina</taxon>
        <taxon>Dothideomycetes</taxon>
        <taxon>Dothideomycetes incertae sedis</taxon>
        <taxon>Patellariales</taxon>
        <taxon>Patellariaceae</taxon>
        <taxon>Patellaria</taxon>
    </lineage>
</organism>
<dbReference type="EMBL" id="MU006097">
    <property type="protein sequence ID" value="KAF2838297.1"/>
    <property type="molecule type" value="Genomic_DNA"/>
</dbReference>
<dbReference type="OrthoDB" id="439943at2759"/>
<dbReference type="AlphaFoldDB" id="A0A9P4SAJ4"/>
<keyword evidence="1" id="KW-0175">Coiled coil</keyword>
<comment type="caution">
    <text evidence="3">The sequence shown here is derived from an EMBL/GenBank/DDBJ whole genome shotgun (WGS) entry which is preliminary data.</text>
</comment>
<evidence type="ECO:0000313" key="3">
    <source>
        <dbReference type="EMBL" id="KAF2838297.1"/>
    </source>
</evidence>
<reference evidence="3" key="1">
    <citation type="journal article" date="2020" name="Stud. Mycol.">
        <title>101 Dothideomycetes genomes: a test case for predicting lifestyles and emergence of pathogens.</title>
        <authorList>
            <person name="Haridas S."/>
            <person name="Albert R."/>
            <person name="Binder M."/>
            <person name="Bloem J."/>
            <person name="Labutti K."/>
            <person name="Salamov A."/>
            <person name="Andreopoulos B."/>
            <person name="Baker S."/>
            <person name="Barry K."/>
            <person name="Bills G."/>
            <person name="Bluhm B."/>
            <person name="Cannon C."/>
            <person name="Castanera R."/>
            <person name="Culley D."/>
            <person name="Daum C."/>
            <person name="Ezra D."/>
            <person name="Gonzalez J."/>
            <person name="Henrissat B."/>
            <person name="Kuo A."/>
            <person name="Liang C."/>
            <person name="Lipzen A."/>
            <person name="Lutzoni F."/>
            <person name="Magnuson J."/>
            <person name="Mondo S."/>
            <person name="Nolan M."/>
            <person name="Ohm R."/>
            <person name="Pangilinan J."/>
            <person name="Park H.-J."/>
            <person name="Ramirez L."/>
            <person name="Alfaro M."/>
            <person name="Sun H."/>
            <person name="Tritt A."/>
            <person name="Yoshinaga Y."/>
            <person name="Zwiers L.-H."/>
            <person name="Turgeon B."/>
            <person name="Goodwin S."/>
            <person name="Spatafora J."/>
            <person name="Crous P."/>
            <person name="Grigoriev I."/>
        </authorList>
    </citation>
    <scope>NUCLEOTIDE SEQUENCE</scope>
    <source>
        <strain evidence="3">CBS 101060</strain>
    </source>
</reference>
<keyword evidence="4" id="KW-1185">Reference proteome</keyword>
<proteinExistence type="predicted"/>
<evidence type="ECO:0000313" key="4">
    <source>
        <dbReference type="Proteomes" id="UP000799429"/>
    </source>
</evidence>
<feature type="region of interest" description="Disordered" evidence="2">
    <location>
        <begin position="1"/>
        <end position="128"/>
    </location>
</feature>
<evidence type="ECO:0000256" key="1">
    <source>
        <dbReference type="SAM" id="Coils"/>
    </source>
</evidence>
<evidence type="ECO:0000256" key="2">
    <source>
        <dbReference type="SAM" id="MobiDB-lite"/>
    </source>
</evidence>
<name>A0A9P4SAJ4_9PEZI</name>
<feature type="region of interest" description="Disordered" evidence="2">
    <location>
        <begin position="551"/>
        <end position="571"/>
    </location>
</feature>
<feature type="compositionally biased region" description="Polar residues" evidence="2">
    <location>
        <begin position="1"/>
        <end position="21"/>
    </location>
</feature>
<feature type="compositionally biased region" description="Acidic residues" evidence="2">
    <location>
        <begin position="102"/>
        <end position="112"/>
    </location>
</feature>